<dbReference type="PANTHER" id="PTHR43712">
    <property type="entry name" value="PUTATIVE (AFU_ORTHOLOGUE AFUA_4G14580)-RELATED"/>
    <property type="match status" value="1"/>
</dbReference>
<dbReference type="InterPro" id="IPR029063">
    <property type="entry name" value="SAM-dependent_MTases_sf"/>
</dbReference>
<keyword evidence="3" id="KW-0949">S-adenosyl-L-methionine</keyword>
<evidence type="ECO:0000313" key="6">
    <source>
        <dbReference type="Proteomes" id="UP000078237"/>
    </source>
</evidence>
<dbReference type="OrthoDB" id="1535081at2759"/>
<dbReference type="Proteomes" id="UP000078237">
    <property type="component" value="Unassembled WGS sequence"/>
</dbReference>
<evidence type="ECO:0000256" key="3">
    <source>
        <dbReference type="ARBA" id="ARBA00022691"/>
    </source>
</evidence>
<reference evidence="5 6" key="1">
    <citation type="journal article" date="2016" name="Genome Announc.">
        <title>Genome Sequence of Madurella mycetomatis mm55, Isolated from a Human Mycetoma Case in Sudan.</title>
        <authorList>
            <person name="Smit S."/>
            <person name="Derks M.F."/>
            <person name="Bervoets S."/>
            <person name="Fahal A."/>
            <person name="van Leeuwen W."/>
            <person name="van Belkum A."/>
            <person name="van de Sande W.W."/>
        </authorList>
    </citation>
    <scope>NUCLEOTIDE SEQUENCE [LARGE SCALE GENOMIC DNA]</scope>
    <source>
        <strain evidence="6">mm55</strain>
    </source>
</reference>
<dbReference type="InterPro" id="IPR016461">
    <property type="entry name" value="COMT-like"/>
</dbReference>
<dbReference type="Gene3D" id="1.10.10.10">
    <property type="entry name" value="Winged helix-like DNA-binding domain superfamily/Winged helix DNA-binding domain"/>
    <property type="match status" value="1"/>
</dbReference>
<organism evidence="5 6">
    <name type="scientific">Madurella mycetomatis</name>
    <dbReference type="NCBI Taxonomy" id="100816"/>
    <lineage>
        <taxon>Eukaryota</taxon>
        <taxon>Fungi</taxon>
        <taxon>Dikarya</taxon>
        <taxon>Ascomycota</taxon>
        <taxon>Pezizomycotina</taxon>
        <taxon>Sordariomycetes</taxon>
        <taxon>Sordariomycetidae</taxon>
        <taxon>Sordariales</taxon>
        <taxon>Sordariales incertae sedis</taxon>
        <taxon>Madurella</taxon>
    </lineage>
</organism>
<keyword evidence="6" id="KW-1185">Reference proteome</keyword>
<dbReference type="PROSITE" id="PS51683">
    <property type="entry name" value="SAM_OMT_II"/>
    <property type="match status" value="1"/>
</dbReference>
<dbReference type="GO" id="GO:0032259">
    <property type="term" value="P:methylation"/>
    <property type="evidence" value="ECO:0007669"/>
    <property type="project" value="UniProtKB-KW"/>
</dbReference>
<keyword evidence="1" id="KW-0489">Methyltransferase</keyword>
<keyword evidence="2" id="KW-0808">Transferase</keyword>
<dbReference type="PANTHER" id="PTHR43712:SF1">
    <property type="entry name" value="HYPOTHETICAL O-METHYLTRANSFERASE (EUROFUNG)-RELATED"/>
    <property type="match status" value="1"/>
</dbReference>
<accession>A0A175VXU5</accession>
<gene>
    <name evidence="5" type="ORF">MMYC01_206819</name>
</gene>
<feature type="domain" description="O-methyltransferase C-terminal" evidence="4">
    <location>
        <begin position="196"/>
        <end position="341"/>
    </location>
</feature>
<protein>
    <submittedName>
        <fullName evidence="5">Demethylsterigmatocystin 6-O-methyltransferase</fullName>
    </submittedName>
</protein>
<evidence type="ECO:0000259" key="4">
    <source>
        <dbReference type="Pfam" id="PF00891"/>
    </source>
</evidence>
<dbReference type="SUPFAM" id="SSF53335">
    <property type="entry name" value="S-adenosyl-L-methionine-dependent methyltransferases"/>
    <property type="match status" value="1"/>
</dbReference>
<dbReference type="InterPro" id="IPR036388">
    <property type="entry name" value="WH-like_DNA-bd_sf"/>
</dbReference>
<dbReference type="InterPro" id="IPR001077">
    <property type="entry name" value="COMT_C"/>
</dbReference>
<dbReference type="AlphaFoldDB" id="A0A175VXU5"/>
<dbReference type="Pfam" id="PF00891">
    <property type="entry name" value="Methyltransf_2"/>
    <property type="match status" value="1"/>
</dbReference>
<evidence type="ECO:0000313" key="5">
    <source>
        <dbReference type="EMBL" id="KXX75979.1"/>
    </source>
</evidence>
<dbReference type="EMBL" id="LCTW02000237">
    <property type="protein sequence ID" value="KXX75979.1"/>
    <property type="molecule type" value="Genomic_DNA"/>
</dbReference>
<name>A0A175VXU5_9PEZI</name>
<comment type="caution">
    <text evidence="5">The sequence shown here is derived from an EMBL/GenBank/DDBJ whole genome shotgun (WGS) entry which is preliminary data.</text>
</comment>
<dbReference type="VEuPathDB" id="FungiDB:MMYC01_206819"/>
<evidence type="ECO:0000256" key="2">
    <source>
        <dbReference type="ARBA" id="ARBA00022679"/>
    </source>
</evidence>
<sequence>MASNSPDAALIAEAEQLVLDLKTHSGSPTDQTKAVRRLDKLRCLLHKGPDALMFQAYPEAYTSISDRFLRIVLTQGIFNEKMPGVYEHTPASAIFRTDHAASFFRLGTMQFANWWKVSDYLKCHSAEDAQDATKVPFVWAEGKEGKTYFEALEDDPVKAEAWHKGMIMIETTQPIGGMFPFCSMKAAVEAEPHRAFVVDVGGGRGNALMTIMRECGGSFGAKMILQDMAEVVEGKDPVRIDGVENMPHNFYDAQPVKNAHIYYLRNVLHNHYDDRSLKILRRIVDAMGPTSRVLVGEMILPATAVPGSDPFPFFMDLNMFMEGGVERNEEQWRRLLGDAGLEIEKIWRLPDNPVQCTIEARLRV</sequence>
<dbReference type="Gene3D" id="3.40.50.150">
    <property type="entry name" value="Vaccinia Virus protein VP39"/>
    <property type="match status" value="1"/>
</dbReference>
<proteinExistence type="predicted"/>
<dbReference type="GO" id="GO:0008171">
    <property type="term" value="F:O-methyltransferase activity"/>
    <property type="evidence" value="ECO:0007669"/>
    <property type="project" value="InterPro"/>
</dbReference>
<evidence type="ECO:0000256" key="1">
    <source>
        <dbReference type="ARBA" id="ARBA00022603"/>
    </source>
</evidence>